<accession>A0A2W7MUH8</accession>
<feature type="domain" description="Thioesterase" evidence="2">
    <location>
        <begin position="45"/>
        <end position="123"/>
    </location>
</feature>
<dbReference type="InterPro" id="IPR003736">
    <property type="entry name" value="PAAI_dom"/>
</dbReference>
<comment type="caution">
    <text evidence="3">The sequence shown here is derived from an EMBL/GenBank/DDBJ whole genome shotgun (WGS) entry which is preliminary data.</text>
</comment>
<evidence type="ECO:0000313" key="3">
    <source>
        <dbReference type="EMBL" id="PZX11221.1"/>
    </source>
</evidence>
<dbReference type="AlphaFoldDB" id="A0A2W7MUH8"/>
<gene>
    <name evidence="3" type="ORF">LX81_04038</name>
</gene>
<keyword evidence="1" id="KW-0378">Hydrolase</keyword>
<keyword evidence="4" id="KW-1185">Reference proteome</keyword>
<name>A0A2W7MUH8_9RHOB</name>
<dbReference type="Proteomes" id="UP000248916">
    <property type="component" value="Unassembled WGS sequence"/>
</dbReference>
<evidence type="ECO:0000256" key="1">
    <source>
        <dbReference type="ARBA" id="ARBA00022801"/>
    </source>
</evidence>
<dbReference type="Gene3D" id="3.10.129.10">
    <property type="entry name" value="Hotdog Thioesterase"/>
    <property type="match status" value="1"/>
</dbReference>
<dbReference type="CDD" id="cd03443">
    <property type="entry name" value="PaaI_thioesterase"/>
    <property type="match status" value="1"/>
</dbReference>
<sequence>MNDVDPNLVEDPYPLQNLIGFRMRDWSKDYARFDLDLRDELMNRYGIPHGGVYAMLLDTVMGYSGSYTGDPDRRRLAMTLSMTTNFLSRPTGTTLIGEGRRRGGGASTFFSEGTITDEANTLVATATGVFRLRASD</sequence>
<dbReference type="EMBL" id="QKZL01000035">
    <property type="protein sequence ID" value="PZX11221.1"/>
    <property type="molecule type" value="Genomic_DNA"/>
</dbReference>
<proteinExistence type="predicted"/>
<organism evidence="3 4">
    <name type="scientific">Palleronia aestuarii</name>
    <dbReference type="NCBI Taxonomy" id="568105"/>
    <lineage>
        <taxon>Bacteria</taxon>
        <taxon>Pseudomonadati</taxon>
        <taxon>Pseudomonadota</taxon>
        <taxon>Alphaproteobacteria</taxon>
        <taxon>Rhodobacterales</taxon>
        <taxon>Roseobacteraceae</taxon>
        <taxon>Palleronia</taxon>
    </lineage>
</organism>
<dbReference type="SUPFAM" id="SSF54637">
    <property type="entry name" value="Thioesterase/thiol ester dehydrase-isomerase"/>
    <property type="match status" value="1"/>
</dbReference>
<dbReference type="OrthoDB" id="3477511at2"/>
<dbReference type="GO" id="GO:0016289">
    <property type="term" value="F:acyl-CoA hydrolase activity"/>
    <property type="evidence" value="ECO:0007669"/>
    <property type="project" value="UniProtKB-ARBA"/>
</dbReference>
<evidence type="ECO:0000313" key="4">
    <source>
        <dbReference type="Proteomes" id="UP000248916"/>
    </source>
</evidence>
<reference evidence="3 4" key="1">
    <citation type="submission" date="2018-06" db="EMBL/GenBank/DDBJ databases">
        <title>Genomic Encyclopedia of Archaeal and Bacterial Type Strains, Phase II (KMG-II): from individual species to whole genera.</title>
        <authorList>
            <person name="Goeker M."/>
        </authorList>
    </citation>
    <scope>NUCLEOTIDE SEQUENCE [LARGE SCALE GENOMIC DNA]</scope>
    <source>
        <strain evidence="3 4">DSM 22009</strain>
    </source>
</reference>
<dbReference type="NCBIfam" id="TIGR00369">
    <property type="entry name" value="unchar_dom_1"/>
    <property type="match status" value="1"/>
</dbReference>
<dbReference type="InterPro" id="IPR029069">
    <property type="entry name" value="HotDog_dom_sf"/>
</dbReference>
<dbReference type="Pfam" id="PF03061">
    <property type="entry name" value="4HBT"/>
    <property type="match status" value="1"/>
</dbReference>
<protein>
    <submittedName>
        <fullName evidence="3">Uncharacterized protein (TIGR00369 family)</fullName>
    </submittedName>
</protein>
<dbReference type="InterPro" id="IPR006683">
    <property type="entry name" value="Thioestr_dom"/>
</dbReference>
<dbReference type="RefSeq" id="WP_111539023.1">
    <property type="nucleotide sequence ID" value="NZ_QKZL01000035.1"/>
</dbReference>
<evidence type="ECO:0000259" key="2">
    <source>
        <dbReference type="Pfam" id="PF03061"/>
    </source>
</evidence>